<dbReference type="RefSeq" id="WP_089407073.1">
    <property type="nucleotide sequence ID" value="NZ_FZOU01000001.1"/>
</dbReference>
<dbReference type="Gene3D" id="3.30.70.1440">
    <property type="entry name" value="Multidrug efflux transporter AcrB pore domain"/>
    <property type="match status" value="1"/>
</dbReference>
<feature type="transmembrane region" description="Helical" evidence="1">
    <location>
        <begin position="513"/>
        <end position="536"/>
    </location>
</feature>
<sequence>MISKLIDAALNNRWIVLIGAIVLFGWGMLSFHNLPVEAYPDVANNYVTVITQWPGRAAEEVEQQVTIPIEIQMAGIPHMTHLRSTTLAGLSSLTMIFDDESENDWNREKVLERLSQVTLPPGLQPQMGTDWSPVGQIYWYTLKSTNPAYDNTELKTLEDWTLEKQFKSVPGVVDVASFGGKQRNYQVSVNPDKLIDYGLTIGQVETAITNNNINAGGSFIEQGTQQINVREVGLVKNVADIENIVVKASGGTPIRIRDIATVAQGSAIRLGQIGKSCRAGATPITETDPTSAPTDPCVEKVGKDGKPVVIAKEDGKIIDDADTIEGCVLLLKGQDTQFALDGIHKKVEELNNHLLPPGVKVVPFLDRSDLLHYTTHTVLHNLTEGIILVVLILLIFLGNVRGALIVSITIPFALLFASICLDLRHIPANLLSLGALDFGMVVDGAVVIVENIVRHLGRPNPNNRTKMEIIRESVHEVQRPVFFAIGIIITAYLPIFTLQAVEGRLFKPMAWTVAFALLGALVFSMIIAPIIATFVFRSSAREFHNPLLVWLTKRYRTTASYFIEHRKVTFSIAGVLLCLSAFLLFSGVLGSEFLPHLDEGAIWVRGTLAPSEGPTDSVAVTNKARIILNAFPEVTKVVSQTGRPDDGTDTAGFFNTEYFVDLKPKDEWRPVFHENKQELVNAMDRELEKMPGIVWNFSQPISDNVEEAVSGVKGELAIKIYGDDLKTLEALGNQVVSTMSSIPGVQDLGLFRVIGQPNLNFTVNRDAAARFGINVADVQDAIQTAVGGNAVSQVLKGDAHFDLNVRYDKPFRNTAEAIANIRLMAPSGERVSLAQLTDEKTEDGAEVISREEGQRYVAIKYSVRGRDLGSTVEEAQAKVEHDVKLPPGYKTTWAGEYESQKRSSRRLSIVLPITVIIIFLILYVMFHSGKWASLIMVNIFMAPLGGLLAMLFTGTHFSVSSGVGFLALLGVAVQTGVIMLEYINQLRVQGHSVEEAAIEGAVLRLRPIMMTMLVATLGLLPAATSHGIGSDSQRPFAIVIVGGLIGALVINVFLLPTIYVWIARPTDVLPEPEAGFEG</sequence>
<dbReference type="SUPFAM" id="SSF82693">
    <property type="entry name" value="Multidrug efflux transporter AcrB pore domain, PN1, PN2, PC1 and PC2 subdomains"/>
    <property type="match status" value="2"/>
</dbReference>
<evidence type="ECO:0000313" key="3">
    <source>
        <dbReference type="Proteomes" id="UP000198356"/>
    </source>
</evidence>
<keyword evidence="1" id="KW-0472">Membrane</keyword>
<dbReference type="Gene3D" id="3.30.70.1320">
    <property type="entry name" value="Multidrug efflux transporter AcrB pore domain like"/>
    <property type="match status" value="2"/>
</dbReference>
<keyword evidence="1" id="KW-0812">Transmembrane</keyword>
<dbReference type="PANTHER" id="PTHR32063:SF12">
    <property type="entry name" value="CATION EFFLUX SYSTEM PROTEIN"/>
    <property type="match status" value="1"/>
</dbReference>
<feature type="transmembrane region" description="Helical" evidence="1">
    <location>
        <begin position="931"/>
        <end position="951"/>
    </location>
</feature>
<dbReference type="Proteomes" id="UP000198356">
    <property type="component" value="Unassembled WGS sequence"/>
</dbReference>
<dbReference type="GO" id="GO:0042910">
    <property type="term" value="F:xenobiotic transmembrane transporter activity"/>
    <property type="evidence" value="ECO:0007669"/>
    <property type="project" value="TreeGrafter"/>
</dbReference>
<proteinExistence type="predicted"/>
<feature type="transmembrane region" description="Helical" evidence="1">
    <location>
        <begin position="907"/>
        <end position="925"/>
    </location>
</feature>
<dbReference type="EMBL" id="FZOU01000001">
    <property type="protein sequence ID" value="SNS39875.1"/>
    <property type="molecule type" value="Genomic_DNA"/>
</dbReference>
<organism evidence="2 3">
    <name type="scientific">Granulicella rosea</name>
    <dbReference type="NCBI Taxonomy" id="474952"/>
    <lineage>
        <taxon>Bacteria</taxon>
        <taxon>Pseudomonadati</taxon>
        <taxon>Acidobacteriota</taxon>
        <taxon>Terriglobia</taxon>
        <taxon>Terriglobales</taxon>
        <taxon>Acidobacteriaceae</taxon>
        <taxon>Granulicella</taxon>
    </lineage>
</organism>
<dbReference type="SUPFAM" id="SSF82866">
    <property type="entry name" value="Multidrug efflux transporter AcrB transmembrane domain"/>
    <property type="match status" value="2"/>
</dbReference>
<feature type="transmembrane region" description="Helical" evidence="1">
    <location>
        <begin position="403"/>
        <end position="423"/>
    </location>
</feature>
<dbReference type="SUPFAM" id="SSF82714">
    <property type="entry name" value="Multidrug efflux transporter AcrB TolC docking domain, DN and DC subdomains"/>
    <property type="match status" value="2"/>
</dbReference>
<feature type="transmembrane region" description="Helical" evidence="1">
    <location>
        <begin position="568"/>
        <end position="589"/>
    </location>
</feature>
<name>A0A239E582_9BACT</name>
<feature type="transmembrane region" description="Helical" evidence="1">
    <location>
        <begin position="963"/>
        <end position="983"/>
    </location>
</feature>
<dbReference type="OrthoDB" id="9757876at2"/>
<dbReference type="Gene3D" id="3.30.70.1430">
    <property type="entry name" value="Multidrug efflux transporter AcrB pore domain"/>
    <property type="match status" value="2"/>
</dbReference>
<dbReference type="PRINTS" id="PR00702">
    <property type="entry name" value="ACRIFLAVINRP"/>
</dbReference>
<gene>
    <name evidence="2" type="ORF">SAMN05421770_101807</name>
</gene>
<dbReference type="GO" id="GO:0005886">
    <property type="term" value="C:plasma membrane"/>
    <property type="evidence" value="ECO:0007669"/>
    <property type="project" value="TreeGrafter"/>
</dbReference>
<evidence type="ECO:0000256" key="1">
    <source>
        <dbReference type="SAM" id="Phobius"/>
    </source>
</evidence>
<evidence type="ECO:0000313" key="2">
    <source>
        <dbReference type="EMBL" id="SNS39875.1"/>
    </source>
</evidence>
<feature type="transmembrane region" description="Helical" evidence="1">
    <location>
        <begin position="430"/>
        <end position="449"/>
    </location>
</feature>
<keyword evidence="3" id="KW-1185">Reference proteome</keyword>
<dbReference type="InterPro" id="IPR027463">
    <property type="entry name" value="AcrB_DN_DC_subdom"/>
</dbReference>
<dbReference type="Gene3D" id="1.20.1640.10">
    <property type="entry name" value="Multidrug efflux transporter AcrB transmembrane domain"/>
    <property type="match status" value="3"/>
</dbReference>
<dbReference type="AlphaFoldDB" id="A0A239E582"/>
<accession>A0A239E582</accession>
<feature type="transmembrane region" description="Helical" evidence="1">
    <location>
        <begin position="481"/>
        <end position="501"/>
    </location>
</feature>
<feature type="transmembrane region" description="Helical" evidence="1">
    <location>
        <begin position="1036"/>
        <end position="1062"/>
    </location>
</feature>
<dbReference type="Pfam" id="PF00873">
    <property type="entry name" value="ACR_tran"/>
    <property type="match status" value="2"/>
</dbReference>
<protein>
    <submittedName>
        <fullName evidence="2">Cobalt-zinc-cadmium resistance protein CzcA</fullName>
    </submittedName>
</protein>
<dbReference type="Gene3D" id="3.30.2090.10">
    <property type="entry name" value="Multidrug efflux transporter AcrB TolC docking domain, DN and DC subdomains"/>
    <property type="match status" value="2"/>
</dbReference>
<reference evidence="2 3" key="1">
    <citation type="submission" date="2017-06" db="EMBL/GenBank/DDBJ databases">
        <authorList>
            <person name="Kim H.J."/>
            <person name="Triplett B.A."/>
        </authorList>
    </citation>
    <scope>NUCLEOTIDE SEQUENCE [LARGE SCALE GENOMIC DNA]</scope>
    <source>
        <strain evidence="2 3">DSM 18704</strain>
    </source>
</reference>
<keyword evidence="1" id="KW-1133">Transmembrane helix</keyword>
<dbReference type="PANTHER" id="PTHR32063">
    <property type="match status" value="1"/>
</dbReference>
<feature type="transmembrane region" description="Helical" evidence="1">
    <location>
        <begin position="378"/>
        <end position="397"/>
    </location>
</feature>
<feature type="transmembrane region" description="Helical" evidence="1">
    <location>
        <begin position="1003"/>
        <end position="1024"/>
    </location>
</feature>
<feature type="transmembrane region" description="Helical" evidence="1">
    <location>
        <begin position="12"/>
        <end position="31"/>
    </location>
</feature>
<dbReference type="InterPro" id="IPR001036">
    <property type="entry name" value="Acrflvin-R"/>
</dbReference>